<dbReference type="AlphaFoldDB" id="A0A9R0V0H5"/>
<gene>
    <name evidence="2" type="ORF">TRITD_1Av1G168090</name>
</gene>
<evidence type="ECO:0000256" key="1">
    <source>
        <dbReference type="SAM" id="Coils"/>
    </source>
</evidence>
<accession>A0A9R0V0H5</accession>
<evidence type="ECO:0000313" key="3">
    <source>
        <dbReference type="Proteomes" id="UP000324705"/>
    </source>
</evidence>
<evidence type="ECO:0000313" key="2">
    <source>
        <dbReference type="EMBL" id="VAH07675.1"/>
    </source>
</evidence>
<dbReference type="Gramene" id="TRITD1Av1G168090.1">
    <property type="protein sequence ID" value="TRITD1Av1G168090.1"/>
    <property type="gene ID" value="TRITD1Av1G168090"/>
</dbReference>
<proteinExistence type="predicted"/>
<dbReference type="Proteomes" id="UP000324705">
    <property type="component" value="Chromosome 1A"/>
</dbReference>
<reference evidence="2 3" key="1">
    <citation type="submission" date="2017-09" db="EMBL/GenBank/DDBJ databases">
        <authorList>
            <consortium name="International Durum Wheat Genome Sequencing Consortium (IDWGSC)"/>
            <person name="Milanesi L."/>
        </authorList>
    </citation>
    <scope>NUCLEOTIDE SEQUENCE [LARGE SCALE GENOMIC DNA]</scope>
    <source>
        <strain evidence="3">cv. Svevo</strain>
    </source>
</reference>
<dbReference type="EMBL" id="LT934111">
    <property type="protein sequence ID" value="VAH07675.1"/>
    <property type="molecule type" value="Genomic_DNA"/>
</dbReference>
<protein>
    <submittedName>
        <fullName evidence="2">Uncharacterized protein</fullName>
    </submittedName>
</protein>
<keyword evidence="1" id="KW-0175">Coiled coil</keyword>
<name>A0A9R0V0H5_TRITD</name>
<sequence length="281" mass="31174">MAIVGAMSEVATLKQALLEADKRSAAEHTEREKYEAKVGKVRQELQALMEKHESLERDSRTRASELAAATESAKSAKAESSKTLQELDEVKKIAAGKAFFMKSKHISVSYLLLTRIRSSPGAFADLPRSISDAAAFYQAEEGSSTEKVFWSQYAEAGHPVPLSDQLKQLVELHKAAEQAMKGLIVRLWPGEAQPGSYFGLVRRLVEACPRLEVIKRSVYIEGARRALAHAKVHWGKLDAEKLVKDGPPPGKEHRKPENYYKDVLKGARLVADECSMDVIFE</sequence>
<keyword evidence="3" id="KW-1185">Reference proteome</keyword>
<organism evidence="2 3">
    <name type="scientific">Triticum turgidum subsp. durum</name>
    <name type="common">Durum wheat</name>
    <name type="synonym">Triticum durum</name>
    <dbReference type="NCBI Taxonomy" id="4567"/>
    <lineage>
        <taxon>Eukaryota</taxon>
        <taxon>Viridiplantae</taxon>
        <taxon>Streptophyta</taxon>
        <taxon>Embryophyta</taxon>
        <taxon>Tracheophyta</taxon>
        <taxon>Spermatophyta</taxon>
        <taxon>Magnoliopsida</taxon>
        <taxon>Liliopsida</taxon>
        <taxon>Poales</taxon>
        <taxon>Poaceae</taxon>
        <taxon>BOP clade</taxon>
        <taxon>Pooideae</taxon>
        <taxon>Triticodae</taxon>
        <taxon>Triticeae</taxon>
        <taxon>Triticinae</taxon>
        <taxon>Triticum</taxon>
    </lineage>
</organism>
<feature type="coiled-coil region" evidence="1">
    <location>
        <begin position="31"/>
        <end position="58"/>
    </location>
</feature>
<dbReference type="OMA" id="HRKPENY"/>